<evidence type="ECO:0000313" key="1">
    <source>
        <dbReference type="EMBL" id="PFH46244.1"/>
    </source>
</evidence>
<protein>
    <submittedName>
        <fullName evidence="1">Uncharacterized protein</fullName>
    </submittedName>
</protein>
<keyword evidence="2" id="KW-1185">Reference proteome</keyword>
<name>A0A2A9NA99_9AGAR</name>
<sequence length="70" mass="7917">MQERHFNRIDLIFRLYNSNYSRALPGDVVIGSQTTDAVRIAQLADIEASWPKACVIPFVVVPDFNSTCVF</sequence>
<reference evidence="1 2" key="1">
    <citation type="submission" date="2014-02" db="EMBL/GenBank/DDBJ databases">
        <title>Transposable element dynamics among asymbiotic and ectomycorrhizal Amanita fungi.</title>
        <authorList>
            <consortium name="DOE Joint Genome Institute"/>
            <person name="Hess J."/>
            <person name="Skrede I."/>
            <person name="Wolfe B."/>
            <person name="LaButti K."/>
            <person name="Ohm R.A."/>
            <person name="Grigoriev I.V."/>
            <person name="Pringle A."/>
        </authorList>
    </citation>
    <scope>NUCLEOTIDE SEQUENCE [LARGE SCALE GENOMIC DNA]</scope>
    <source>
        <strain evidence="1 2">SKay4041</strain>
    </source>
</reference>
<evidence type="ECO:0000313" key="2">
    <source>
        <dbReference type="Proteomes" id="UP000242287"/>
    </source>
</evidence>
<dbReference type="AlphaFoldDB" id="A0A2A9NA99"/>
<dbReference type="EMBL" id="KZ302218">
    <property type="protein sequence ID" value="PFH46244.1"/>
    <property type="molecule type" value="Genomic_DNA"/>
</dbReference>
<proteinExistence type="predicted"/>
<dbReference type="Proteomes" id="UP000242287">
    <property type="component" value="Unassembled WGS sequence"/>
</dbReference>
<gene>
    <name evidence="1" type="ORF">AMATHDRAFT_70282</name>
</gene>
<organism evidence="1 2">
    <name type="scientific">Amanita thiersii Skay4041</name>
    <dbReference type="NCBI Taxonomy" id="703135"/>
    <lineage>
        <taxon>Eukaryota</taxon>
        <taxon>Fungi</taxon>
        <taxon>Dikarya</taxon>
        <taxon>Basidiomycota</taxon>
        <taxon>Agaricomycotina</taxon>
        <taxon>Agaricomycetes</taxon>
        <taxon>Agaricomycetidae</taxon>
        <taxon>Agaricales</taxon>
        <taxon>Pluteineae</taxon>
        <taxon>Amanitaceae</taxon>
        <taxon>Amanita</taxon>
    </lineage>
</organism>
<accession>A0A2A9NA99</accession>